<protein>
    <recommendedName>
        <fullName evidence="5">Lipoprotein</fullName>
    </recommendedName>
</protein>
<dbReference type="EMBL" id="AYXT01000011">
    <property type="protein sequence ID" value="ETF01466.1"/>
    <property type="molecule type" value="Genomic_DNA"/>
</dbReference>
<dbReference type="AlphaFoldDB" id="V8QNB5"/>
<dbReference type="HOGENOM" id="CLU_1238057_0_0_4"/>
<dbReference type="eggNOG" id="COG3015">
    <property type="taxonomic scope" value="Bacteria"/>
</dbReference>
<evidence type="ECO:0000256" key="2">
    <source>
        <dbReference type="SAM" id="SignalP"/>
    </source>
</evidence>
<organism evidence="3 4">
    <name type="scientific">Advenella kashmirensis W13003</name>
    <dbReference type="NCBI Taxonomy" id="1424334"/>
    <lineage>
        <taxon>Bacteria</taxon>
        <taxon>Pseudomonadati</taxon>
        <taxon>Pseudomonadota</taxon>
        <taxon>Betaproteobacteria</taxon>
        <taxon>Burkholderiales</taxon>
        <taxon>Alcaligenaceae</taxon>
    </lineage>
</organism>
<evidence type="ECO:0000313" key="3">
    <source>
        <dbReference type="EMBL" id="ETF01466.1"/>
    </source>
</evidence>
<feature type="compositionally biased region" description="Basic and acidic residues" evidence="1">
    <location>
        <begin position="70"/>
        <end position="79"/>
    </location>
</feature>
<keyword evidence="4" id="KW-1185">Reference proteome</keyword>
<comment type="caution">
    <text evidence="3">The sequence shown here is derived from an EMBL/GenBank/DDBJ whole genome shotgun (WGS) entry which is preliminary data.</text>
</comment>
<gene>
    <name evidence="3" type="ORF">W822_16890</name>
</gene>
<evidence type="ECO:0000256" key="1">
    <source>
        <dbReference type="SAM" id="MobiDB-lite"/>
    </source>
</evidence>
<feature type="signal peptide" evidence="2">
    <location>
        <begin position="1"/>
        <end position="30"/>
    </location>
</feature>
<dbReference type="OrthoDB" id="8688958at2"/>
<accession>V8QNB5</accession>
<dbReference type="PATRIC" id="fig|1424334.3.peg.3396"/>
<dbReference type="Gene3D" id="2.40.128.640">
    <property type="match status" value="1"/>
</dbReference>
<keyword evidence="2" id="KW-0732">Signal</keyword>
<feature type="region of interest" description="Disordered" evidence="1">
    <location>
        <begin position="59"/>
        <end position="87"/>
    </location>
</feature>
<proteinExistence type="predicted"/>
<feature type="chain" id="PRO_5004771662" description="Lipoprotein" evidence="2">
    <location>
        <begin position="31"/>
        <end position="223"/>
    </location>
</feature>
<evidence type="ECO:0000313" key="4">
    <source>
        <dbReference type="Proteomes" id="UP000018733"/>
    </source>
</evidence>
<dbReference type="PROSITE" id="PS51257">
    <property type="entry name" value="PROKAR_LIPOPROTEIN"/>
    <property type="match status" value="1"/>
</dbReference>
<dbReference type="Proteomes" id="UP000018733">
    <property type="component" value="Unassembled WGS sequence"/>
</dbReference>
<evidence type="ECO:0008006" key="5">
    <source>
        <dbReference type="Google" id="ProtNLM"/>
    </source>
</evidence>
<sequence length="223" mass="23649">MRLAQCRSATALLSALFLAFLAGCSSPTSSSVSAGAASDTATTERNTTSILNRDGRGQLLIPIGSNEPTEAQRRAERQRQSTTQGLVPEGRAYLGSIPCETAACSVQRVTLTLLPDGRWRKVSQPLSPAGAIRTESGCWTAEAGTPPYIHLQPTAQASDRSGQSARSGQSDLATLRMQSPAVLSVQTLGTQKLAHRYTLNIQADTESIRALQNDTSFFCPAQG</sequence>
<dbReference type="RefSeq" id="WP_024006319.1">
    <property type="nucleotide sequence ID" value="NZ_KI650981.1"/>
</dbReference>
<reference evidence="3 4" key="1">
    <citation type="journal article" date="2014" name="Genome Announc.">
        <title>Draft Genome Sequence of Advenella kashmirensis Strain W13003, a Polycyclic Aromatic Hydrocarbon-Degrading Bacterium.</title>
        <authorList>
            <person name="Wang X."/>
            <person name="Jin D."/>
            <person name="Zhou L."/>
            <person name="Wu L."/>
            <person name="An W."/>
            <person name="Zhao L."/>
        </authorList>
    </citation>
    <scope>NUCLEOTIDE SEQUENCE [LARGE SCALE GENOMIC DNA]</scope>
    <source>
        <strain evidence="3 4">W13003</strain>
    </source>
</reference>
<name>V8QNB5_9BURK</name>